<protein>
    <submittedName>
        <fullName evidence="1">Uncharacterized protein</fullName>
    </submittedName>
</protein>
<sequence length="188" mass="22140">MALKELKTVVLLLQEHNVEPHYEQLLNETRSRELYNILKTECKLKTLKLTIETNDNLPDEYQVWRNVNLGGEPWRSVPSWIQILLDITELKKLQIYWTYDNDACLGRTLDSLALMRSRMLENGDSFGNEGIRVRLRYVQQLVEGNAHRVNAKSPETRMDLDKFGKSGIKRERRAKATPWCWCALYNRF</sequence>
<proteinExistence type="predicted"/>
<accession>A0A6A6DA46</accession>
<reference evidence="1" key="1">
    <citation type="journal article" date="2020" name="Stud. Mycol.">
        <title>101 Dothideomycetes genomes: a test case for predicting lifestyles and emergence of pathogens.</title>
        <authorList>
            <person name="Haridas S."/>
            <person name="Albert R."/>
            <person name="Binder M."/>
            <person name="Bloem J."/>
            <person name="Labutti K."/>
            <person name="Salamov A."/>
            <person name="Andreopoulos B."/>
            <person name="Baker S."/>
            <person name="Barry K."/>
            <person name="Bills G."/>
            <person name="Bluhm B."/>
            <person name="Cannon C."/>
            <person name="Castanera R."/>
            <person name="Culley D."/>
            <person name="Daum C."/>
            <person name="Ezra D."/>
            <person name="Gonzalez J."/>
            <person name="Henrissat B."/>
            <person name="Kuo A."/>
            <person name="Liang C."/>
            <person name="Lipzen A."/>
            <person name="Lutzoni F."/>
            <person name="Magnuson J."/>
            <person name="Mondo S."/>
            <person name="Nolan M."/>
            <person name="Ohm R."/>
            <person name="Pangilinan J."/>
            <person name="Park H.-J."/>
            <person name="Ramirez L."/>
            <person name="Alfaro M."/>
            <person name="Sun H."/>
            <person name="Tritt A."/>
            <person name="Yoshinaga Y."/>
            <person name="Zwiers L.-H."/>
            <person name="Turgeon B."/>
            <person name="Goodwin S."/>
            <person name="Spatafora J."/>
            <person name="Crous P."/>
            <person name="Grigoriev I."/>
        </authorList>
    </citation>
    <scope>NUCLEOTIDE SEQUENCE</scope>
    <source>
        <strain evidence="1">CBS 207.26</strain>
    </source>
</reference>
<dbReference type="EMBL" id="ML994749">
    <property type="protein sequence ID" value="KAF2175069.1"/>
    <property type="molecule type" value="Genomic_DNA"/>
</dbReference>
<evidence type="ECO:0000313" key="1">
    <source>
        <dbReference type="EMBL" id="KAF2175069.1"/>
    </source>
</evidence>
<dbReference type="AlphaFoldDB" id="A0A6A6DA46"/>
<gene>
    <name evidence="1" type="ORF">K469DRAFT_684772</name>
</gene>
<evidence type="ECO:0000313" key="2">
    <source>
        <dbReference type="Proteomes" id="UP000800200"/>
    </source>
</evidence>
<dbReference type="Proteomes" id="UP000800200">
    <property type="component" value="Unassembled WGS sequence"/>
</dbReference>
<keyword evidence="2" id="KW-1185">Reference proteome</keyword>
<organism evidence="1 2">
    <name type="scientific">Zopfia rhizophila CBS 207.26</name>
    <dbReference type="NCBI Taxonomy" id="1314779"/>
    <lineage>
        <taxon>Eukaryota</taxon>
        <taxon>Fungi</taxon>
        <taxon>Dikarya</taxon>
        <taxon>Ascomycota</taxon>
        <taxon>Pezizomycotina</taxon>
        <taxon>Dothideomycetes</taxon>
        <taxon>Dothideomycetes incertae sedis</taxon>
        <taxon>Zopfiaceae</taxon>
        <taxon>Zopfia</taxon>
    </lineage>
</organism>
<name>A0A6A6DA46_9PEZI</name>